<dbReference type="SUPFAM" id="SSF143120">
    <property type="entry name" value="YefM-like"/>
    <property type="match status" value="1"/>
</dbReference>
<keyword evidence="5" id="KW-1185">Reference proteome</keyword>
<comment type="similarity">
    <text evidence="1">Belongs to the phD/YefM antitoxin family.</text>
</comment>
<dbReference type="Proteomes" id="UP000642876">
    <property type="component" value="Unassembled WGS sequence"/>
</dbReference>
<sequence>MGVEERLREALAGEAGSATVSMRELNQKTRAVIDRVVKEGATLTVTDRGNPIAEIHPVSEKTGLDRLEELGLLAQRGKPVEEGWRPAASGVSLDAWLEEERGEDRLERVMADLRELDGSGVDGGKADG</sequence>
<reference evidence="4 5" key="1">
    <citation type="submission" date="2020-08" db="EMBL/GenBank/DDBJ databases">
        <title>novel species in genus Corynebacterium.</title>
        <authorList>
            <person name="Zhang G."/>
        </authorList>
    </citation>
    <scope>NUCLEOTIDE SEQUENCE [LARGE SCALE GENOMIC DNA]</scope>
    <source>
        <strain evidence="3">Zg-917</strain>
        <strain evidence="4 5">zg-917</strain>
    </source>
</reference>
<evidence type="ECO:0000313" key="5">
    <source>
        <dbReference type="Proteomes" id="UP000642876"/>
    </source>
</evidence>
<organism evidence="3 4">
    <name type="scientific">Corynebacterium lujinxingii</name>
    <dbReference type="NCBI Taxonomy" id="2763010"/>
    <lineage>
        <taxon>Bacteria</taxon>
        <taxon>Bacillati</taxon>
        <taxon>Actinomycetota</taxon>
        <taxon>Actinomycetes</taxon>
        <taxon>Mycobacteriales</taxon>
        <taxon>Corynebacteriaceae</taxon>
        <taxon>Corynebacterium</taxon>
    </lineage>
</organism>
<dbReference type="NCBIfam" id="TIGR01552">
    <property type="entry name" value="phd_fam"/>
    <property type="match status" value="1"/>
</dbReference>
<dbReference type="KEGG" id="cluj:IAU68_09400"/>
<evidence type="ECO:0000313" key="3">
    <source>
        <dbReference type="EMBL" id="QNP89878.1"/>
    </source>
</evidence>
<gene>
    <name evidence="2" type="ORF">H7348_11070</name>
    <name evidence="3" type="ORF">IAU68_09400</name>
</gene>
<evidence type="ECO:0000256" key="1">
    <source>
        <dbReference type="ARBA" id="ARBA00009981"/>
    </source>
</evidence>
<evidence type="ECO:0000313" key="2">
    <source>
        <dbReference type="EMBL" id="MBC3179834.1"/>
    </source>
</evidence>
<dbReference type="Proteomes" id="UP000516235">
    <property type="component" value="Chromosome"/>
</dbReference>
<dbReference type="RefSeq" id="WP_171194634.1">
    <property type="nucleotide sequence ID" value="NZ_CP061032.1"/>
</dbReference>
<proteinExistence type="inferred from homology"/>
<dbReference type="EMBL" id="CP061032">
    <property type="protein sequence ID" value="QNP89878.1"/>
    <property type="molecule type" value="Genomic_DNA"/>
</dbReference>
<dbReference type="EMBL" id="JACMYE010000011">
    <property type="protein sequence ID" value="MBC3179834.1"/>
    <property type="molecule type" value="Genomic_DNA"/>
</dbReference>
<name>A0A7H0JXW2_9CORY</name>
<dbReference type="AlphaFoldDB" id="A0A7H0JXW2"/>
<protein>
    <submittedName>
        <fullName evidence="3">Type II toxin-antitoxin system Phd/YefM family antitoxin</fullName>
    </submittedName>
</protein>
<accession>A0A7H0JXW2</accession>
<dbReference type="InterPro" id="IPR036165">
    <property type="entry name" value="YefM-like_sf"/>
</dbReference>
<evidence type="ECO:0000313" key="4">
    <source>
        <dbReference type="Proteomes" id="UP000516235"/>
    </source>
</evidence>